<feature type="compositionally biased region" description="Low complexity" evidence="4">
    <location>
        <begin position="1"/>
        <end position="50"/>
    </location>
</feature>
<dbReference type="PANTHER" id="PTHR12687">
    <property type="entry name" value="NUCLEOLAR COMPLEX 2 AND RAD4-RELATED"/>
    <property type="match status" value="1"/>
</dbReference>
<dbReference type="eggNOG" id="KOG2256">
    <property type="taxonomic scope" value="Eukaryota"/>
</dbReference>
<dbReference type="GO" id="GO:0030691">
    <property type="term" value="C:Noc2p-Noc3p complex"/>
    <property type="evidence" value="ECO:0007669"/>
    <property type="project" value="TreeGrafter"/>
</dbReference>
<evidence type="ECO:0000313" key="5">
    <source>
        <dbReference type="EMBL" id="KNE57749.1"/>
    </source>
</evidence>
<dbReference type="GO" id="GO:0005730">
    <property type="term" value="C:nucleolus"/>
    <property type="evidence" value="ECO:0007669"/>
    <property type="project" value="TreeGrafter"/>
</dbReference>
<evidence type="ECO:0000256" key="3">
    <source>
        <dbReference type="ARBA" id="ARBA00023242"/>
    </source>
</evidence>
<feature type="compositionally biased region" description="Acidic residues" evidence="4">
    <location>
        <begin position="686"/>
        <end position="712"/>
    </location>
</feature>
<dbReference type="OMA" id="GCLRYYL"/>
<dbReference type="PANTHER" id="PTHR12687:SF4">
    <property type="entry name" value="NUCLEOLAR COMPLEX PROTEIN 2 HOMOLOG"/>
    <property type="match status" value="1"/>
</dbReference>
<comment type="subcellular location">
    <subcellularLocation>
        <location evidence="1">Nucleus</location>
    </subcellularLocation>
</comment>
<sequence>MAPRNKSNKKSASASAVPARKPAAPAGKSGKPGKKPVAAAAPAKKPAMSAKKQEAIQNMNLEDFLNAGDVSDDDDDDVPMADGDDESGSDYDLPSDLDDEDGDAMDEDNDVSDDDEPLTDGAKHQRDLEKLKQSQPEFYQFLLENDKELLEFDGSDSEPGSDDEAEAGELAQESAPTKATLTREMIAEWETQLAQNESVAGIKRLVVAFRSVVMGDEDSESVGYTIPSASLHKRVIIATFKHVPSFLNKNVGDTPNPSSSGKWKRVAPMTKVFVTNAIKLLKDLTEPGMIEYVIQELYMCVKFIAVFPKASKDYFKMLLSLWGTAKEETLRIKAFANLRHMALTFPKKFLAPALKGVYMMFVKSSRHTNVHTLPMITLMTRCAVEMYGLVPDESYQYAFIYVRQLAIHLRNAMAMKTKESFKLVYHWQYIHSLRFWANVLLTHAPKGSTSPLAALVYPVVQVMCGVIRLVPTVQFHPLHLHLLASLTDLVRVCGTYVPLVPYYLSILDSCAQTKSKPSTLKPMYLPAFLKCPKQYLGTRVYLAGIRNAVHLGLLRYLAALAGHVAFPELAIPAVLGLKADLKATKKDPNWAKSVQSLLDKIEENRKFMMAKRSAADVAPCDASAVAQFMAQIDPAETPLGKYWTGVEKAEQRRMDAIRGSFEGDAEAIGDAHKAKGKAAHRRDVDASDEDDDEDDDMDVSEADDESDAEVDEAPAPPKKKAAGKKQKKARRPAVEDDDGDDFLAELKGMSVVMDDGMDEDSD</sequence>
<dbReference type="Pfam" id="PF03715">
    <property type="entry name" value="Noc2"/>
    <property type="match status" value="1"/>
</dbReference>
<evidence type="ECO:0000256" key="2">
    <source>
        <dbReference type="ARBA" id="ARBA00005907"/>
    </source>
</evidence>
<feature type="compositionally biased region" description="Acidic residues" evidence="4">
    <location>
        <begin position="151"/>
        <end position="167"/>
    </location>
</feature>
<dbReference type="GO" id="GO:0030690">
    <property type="term" value="C:Noc1p-Noc2p complex"/>
    <property type="evidence" value="ECO:0007669"/>
    <property type="project" value="TreeGrafter"/>
</dbReference>
<keyword evidence="3" id="KW-0539">Nucleus</keyword>
<reference evidence="6" key="2">
    <citation type="submission" date="2009-11" db="EMBL/GenBank/DDBJ databases">
        <title>The Genome Sequence of Allomyces macrogynus strain ATCC 38327.</title>
        <authorList>
            <consortium name="The Broad Institute Genome Sequencing Platform"/>
            <person name="Russ C."/>
            <person name="Cuomo C."/>
            <person name="Shea T."/>
            <person name="Young S.K."/>
            <person name="Zeng Q."/>
            <person name="Koehrsen M."/>
            <person name="Haas B."/>
            <person name="Borodovsky M."/>
            <person name="Guigo R."/>
            <person name="Alvarado L."/>
            <person name="Berlin A."/>
            <person name="Borenstein D."/>
            <person name="Chen Z."/>
            <person name="Engels R."/>
            <person name="Freedman E."/>
            <person name="Gellesch M."/>
            <person name="Goldberg J."/>
            <person name="Griggs A."/>
            <person name="Gujja S."/>
            <person name="Heiman D."/>
            <person name="Hepburn T."/>
            <person name="Howarth C."/>
            <person name="Jen D."/>
            <person name="Larson L."/>
            <person name="Lewis B."/>
            <person name="Mehta T."/>
            <person name="Park D."/>
            <person name="Pearson M."/>
            <person name="Roberts A."/>
            <person name="Saif S."/>
            <person name="Shenoy N."/>
            <person name="Sisk P."/>
            <person name="Stolte C."/>
            <person name="Sykes S."/>
            <person name="Walk T."/>
            <person name="White J."/>
            <person name="Yandava C."/>
            <person name="Burger G."/>
            <person name="Gray M.W."/>
            <person name="Holland P.W.H."/>
            <person name="King N."/>
            <person name="Lang F.B.F."/>
            <person name="Roger A.J."/>
            <person name="Ruiz-Trillo I."/>
            <person name="Lander E."/>
            <person name="Nusbaum C."/>
        </authorList>
    </citation>
    <scope>NUCLEOTIDE SEQUENCE [LARGE SCALE GENOMIC DNA]</scope>
    <source>
        <strain evidence="6">ATCC 38327</strain>
    </source>
</reference>
<evidence type="ECO:0000313" key="6">
    <source>
        <dbReference type="Proteomes" id="UP000054350"/>
    </source>
</evidence>
<dbReference type="GO" id="GO:0005654">
    <property type="term" value="C:nucleoplasm"/>
    <property type="evidence" value="ECO:0007669"/>
    <property type="project" value="TreeGrafter"/>
</dbReference>
<dbReference type="STRING" id="578462.A0A0L0S5V6"/>
<dbReference type="InterPro" id="IPR005343">
    <property type="entry name" value="Noc2"/>
</dbReference>
<feature type="region of interest" description="Disordered" evidence="4">
    <location>
        <begin position="669"/>
        <end position="762"/>
    </location>
</feature>
<evidence type="ECO:0008006" key="7">
    <source>
        <dbReference type="Google" id="ProtNLM"/>
    </source>
</evidence>
<protein>
    <recommendedName>
        <fullName evidence="7">Nucleolar complex protein 2</fullName>
    </recommendedName>
</protein>
<accession>A0A0L0S5V6</accession>
<gene>
    <name evidence="5" type="ORF">AMAG_04606</name>
</gene>
<reference evidence="5 6" key="1">
    <citation type="submission" date="2009-11" db="EMBL/GenBank/DDBJ databases">
        <title>Annotation of Allomyces macrogynus ATCC 38327.</title>
        <authorList>
            <consortium name="The Broad Institute Genome Sequencing Platform"/>
            <person name="Russ C."/>
            <person name="Cuomo C."/>
            <person name="Burger G."/>
            <person name="Gray M.W."/>
            <person name="Holland P.W.H."/>
            <person name="King N."/>
            <person name="Lang F.B.F."/>
            <person name="Roger A.J."/>
            <person name="Ruiz-Trillo I."/>
            <person name="Young S.K."/>
            <person name="Zeng Q."/>
            <person name="Gargeya S."/>
            <person name="Fitzgerald M."/>
            <person name="Haas B."/>
            <person name="Abouelleil A."/>
            <person name="Alvarado L."/>
            <person name="Arachchi H.M."/>
            <person name="Berlin A."/>
            <person name="Chapman S.B."/>
            <person name="Gearin G."/>
            <person name="Goldberg J."/>
            <person name="Griggs A."/>
            <person name="Gujja S."/>
            <person name="Hansen M."/>
            <person name="Heiman D."/>
            <person name="Howarth C."/>
            <person name="Larimer J."/>
            <person name="Lui A."/>
            <person name="MacDonald P.J.P."/>
            <person name="McCowen C."/>
            <person name="Montmayeur A."/>
            <person name="Murphy C."/>
            <person name="Neiman D."/>
            <person name="Pearson M."/>
            <person name="Priest M."/>
            <person name="Roberts A."/>
            <person name="Saif S."/>
            <person name="Shea T."/>
            <person name="Sisk P."/>
            <person name="Stolte C."/>
            <person name="Sykes S."/>
            <person name="Wortman J."/>
            <person name="Nusbaum C."/>
            <person name="Birren B."/>
        </authorList>
    </citation>
    <scope>NUCLEOTIDE SEQUENCE [LARGE SCALE GENOMIC DNA]</scope>
    <source>
        <strain evidence="5 6">ATCC 38327</strain>
    </source>
</reference>
<organism evidence="5 6">
    <name type="scientific">Allomyces macrogynus (strain ATCC 38327)</name>
    <name type="common">Allomyces javanicus var. macrogynus</name>
    <dbReference type="NCBI Taxonomy" id="578462"/>
    <lineage>
        <taxon>Eukaryota</taxon>
        <taxon>Fungi</taxon>
        <taxon>Fungi incertae sedis</taxon>
        <taxon>Blastocladiomycota</taxon>
        <taxon>Blastocladiomycetes</taxon>
        <taxon>Blastocladiales</taxon>
        <taxon>Blastocladiaceae</taxon>
        <taxon>Allomyces</taxon>
    </lineage>
</organism>
<dbReference type="Proteomes" id="UP000054350">
    <property type="component" value="Unassembled WGS sequence"/>
</dbReference>
<keyword evidence="6" id="KW-1185">Reference proteome</keyword>
<dbReference type="OrthoDB" id="10266662at2759"/>
<feature type="compositionally biased region" description="Acidic residues" evidence="4">
    <location>
        <begin position="70"/>
        <end position="118"/>
    </location>
</feature>
<dbReference type="AlphaFoldDB" id="A0A0L0S5V6"/>
<feature type="region of interest" description="Disordered" evidence="4">
    <location>
        <begin position="151"/>
        <end position="178"/>
    </location>
</feature>
<proteinExistence type="inferred from homology"/>
<evidence type="ECO:0000256" key="1">
    <source>
        <dbReference type="ARBA" id="ARBA00004123"/>
    </source>
</evidence>
<dbReference type="VEuPathDB" id="FungiDB:AMAG_04606"/>
<dbReference type="InterPro" id="IPR016024">
    <property type="entry name" value="ARM-type_fold"/>
</dbReference>
<feature type="region of interest" description="Disordered" evidence="4">
    <location>
        <begin position="1"/>
        <end position="123"/>
    </location>
</feature>
<dbReference type="SUPFAM" id="SSF48371">
    <property type="entry name" value="ARM repeat"/>
    <property type="match status" value="1"/>
</dbReference>
<evidence type="ECO:0000256" key="4">
    <source>
        <dbReference type="SAM" id="MobiDB-lite"/>
    </source>
</evidence>
<dbReference type="GO" id="GO:0042273">
    <property type="term" value="P:ribosomal large subunit biogenesis"/>
    <property type="evidence" value="ECO:0007669"/>
    <property type="project" value="TreeGrafter"/>
</dbReference>
<comment type="similarity">
    <text evidence="2">Belongs to the NOC2 family.</text>
</comment>
<feature type="compositionally biased region" description="Basic residues" evidence="4">
    <location>
        <begin position="717"/>
        <end position="731"/>
    </location>
</feature>
<dbReference type="EMBL" id="GG745332">
    <property type="protein sequence ID" value="KNE57749.1"/>
    <property type="molecule type" value="Genomic_DNA"/>
</dbReference>
<name>A0A0L0S5V6_ALLM3</name>